<protein>
    <recommendedName>
        <fullName evidence="5">Glycosyl transferase</fullName>
    </recommendedName>
</protein>
<organism evidence="3 4">
    <name type="scientific">Ophiocordyceps polyrhachis-furcata BCC 54312</name>
    <dbReference type="NCBI Taxonomy" id="1330021"/>
    <lineage>
        <taxon>Eukaryota</taxon>
        <taxon>Fungi</taxon>
        <taxon>Dikarya</taxon>
        <taxon>Ascomycota</taxon>
        <taxon>Pezizomycotina</taxon>
        <taxon>Sordariomycetes</taxon>
        <taxon>Hypocreomycetidae</taxon>
        <taxon>Hypocreales</taxon>
        <taxon>Ophiocordycipitaceae</taxon>
        <taxon>Ophiocordyceps</taxon>
    </lineage>
</organism>
<name>A0A367LDD4_9HYPO</name>
<dbReference type="Pfam" id="PF04488">
    <property type="entry name" value="Gly_transf_sug"/>
    <property type="match status" value="1"/>
</dbReference>
<dbReference type="InterPro" id="IPR007577">
    <property type="entry name" value="GlycoTrfase_DXD_sugar-bd_CS"/>
</dbReference>
<dbReference type="AlphaFoldDB" id="A0A367LDD4"/>
<keyword evidence="4" id="KW-1185">Reference proteome</keyword>
<feature type="transmembrane region" description="Helical" evidence="2">
    <location>
        <begin position="12"/>
        <end position="29"/>
    </location>
</feature>
<sequence>MAFHCTRRKFRLFVVAKVLLFIGFLGGYLDEDFRSNVIRAAGPTWFYLSGLTRYDFRPTLEEQACLNGSAVRINAPGMTPGIPKMVHFVTGVDRPNPITFINWLAIRAAAANLGPDVEIRLHYVHLSEEGPWWPDVRERVRLVKHRPTFLNPFSHIMPPPAEWHPAHKADILRLQILLEHGGIYLDGDVILLRSLDALLAGRRDVVMGYEGGHRKGSCNAVILAKKGAPFLQRWYRLYDDFDPTDWNYHSVQLPAKLAAAYPHDICPLSPTAFFWPLWTNDQVAWMHKPLNRQEAAGVAAAIKRNGGALFPGQLAYHATGAGSHMGASTTQELLARDTRFNMLEGHGRKRICELHKPRPCLPTVQEDTVDMRRFWDQMVVLSTDQFIRDG</sequence>
<evidence type="ECO:0000256" key="2">
    <source>
        <dbReference type="SAM" id="Phobius"/>
    </source>
</evidence>
<reference evidence="3 4" key="1">
    <citation type="journal article" date="2015" name="BMC Genomics">
        <title>Insights from the genome of Ophiocordyceps polyrhachis-furcata to pathogenicity and host specificity in insect fungi.</title>
        <authorList>
            <person name="Wichadakul D."/>
            <person name="Kobmoo N."/>
            <person name="Ingsriswang S."/>
            <person name="Tangphatsornruang S."/>
            <person name="Chantasingh D."/>
            <person name="Luangsa-ard J.J."/>
            <person name="Eurwilaichitr L."/>
        </authorList>
    </citation>
    <scope>NUCLEOTIDE SEQUENCE [LARGE SCALE GENOMIC DNA]</scope>
    <source>
        <strain evidence="3 4">BCC 54312</strain>
    </source>
</reference>
<accession>A0A367LDD4</accession>
<dbReference type="EMBL" id="LKCN02000007">
    <property type="protein sequence ID" value="RCI12421.1"/>
    <property type="molecule type" value="Genomic_DNA"/>
</dbReference>
<dbReference type="STRING" id="1330021.A0A367LDD4"/>
<dbReference type="InterPro" id="IPR029044">
    <property type="entry name" value="Nucleotide-diphossugar_trans"/>
</dbReference>
<evidence type="ECO:0000313" key="4">
    <source>
        <dbReference type="Proteomes" id="UP000253664"/>
    </source>
</evidence>
<evidence type="ECO:0008006" key="5">
    <source>
        <dbReference type="Google" id="ProtNLM"/>
    </source>
</evidence>
<evidence type="ECO:0000313" key="3">
    <source>
        <dbReference type="EMBL" id="RCI12421.1"/>
    </source>
</evidence>
<keyword evidence="2" id="KW-0812">Transmembrane</keyword>
<dbReference type="Proteomes" id="UP000253664">
    <property type="component" value="Unassembled WGS sequence"/>
</dbReference>
<dbReference type="PANTHER" id="PTHR46830">
    <property type="entry name" value="TRANSFERASE, PUTATIVE-RELATED"/>
    <property type="match status" value="1"/>
</dbReference>
<dbReference type="PANTHER" id="PTHR46830:SF2">
    <property type="entry name" value="ALPHA-1,4-N-ACETYLGLUCOSAMINYLTRANSFERASE"/>
    <property type="match status" value="1"/>
</dbReference>
<gene>
    <name evidence="3" type="ORF">L249_0183</name>
</gene>
<keyword evidence="2" id="KW-0472">Membrane</keyword>
<dbReference type="SUPFAM" id="SSF53448">
    <property type="entry name" value="Nucleotide-diphospho-sugar transferases"/>
    <property type="match status" value="1"/>
</dbReference>
<keyword evidence="2" id="KW-1133">Transmembrane helix</keyword>
<dbReference type="Gene3D" id="3.90.550.20">
    <property type="match status" value="1"/>
</dbReference>
<comment type="similarity">
    <text evidence="1">Belongs to the glycosyltransferase 32 family.</text>
</comment>
<dbReference type="OrthoDB" id="409543at2759"/>
<proteinExistence type="inferred from homology"/>
<evidence type="ECO:0000256" key="1">
    <source>
        <dbReference type="ARBA" id="ARBA00009003"/>
    </source>
</evidence>
<comment type="caution">
    <text evidence="3">The sequence shown here is derived from an EMBL/GenBank/DDBJ whole genome shotgun (WGS) entry which is preliminary data.</text>
</comment>
<dbReference type="GO" id="GO:1901135">
    <property type="term" value="P:carbohydrate derivative metabolic process"/>
    <property type="evidence" value="ECO:0007669"/>
    <property type="project" value="UniProtKB-ARBA"/>
</dbReference>